<evidence type="ECO:0000313" key="4">
    <source>
        <dbReference type="Proteomes" id="UP001642484"/>
    </source>
</evidence>
<dbReference type="Proteomes" id="UP001642484">
    <property type="component" value="Unassembled WGS sequence"/>
</dbReference>
<reference evidence="3 4" key="1">
    <citation type="submission" date="2024-02" db="EMBL/GenBank/DDBJ databases">
        <authorList>
            <person name="Chen Y."/>
            <person name="Shah S."/>
            <person name="Dougan E. K."/>
            <person name="Thang M."/>
            <person name="Chan C."/>
        </authorList>
    </citation>
    <scope>NUCLEOTIDE SEQUENCE [LARGE SCALE GENOMIC DNA]</scope>
</reference>
<organism evidence="3 4">
    <name type="scientific">Durusdinium trenchii</name>
    <dbReference type="NCBI Taxonomy" id="1381693"/>
    <lineage>
        <taxon>Eukaryota</taxon>
        <taxon>Sar</taxon>
        <taxon>Alveolata</taxon>
        <taxon>Dinophyceae</taxon>
        <taxon>Suessiales</taxon>
        <taxon>Symbiodiniaceae</taxon>
        <taxon>Durusdinium</taxon>
    </lineage>
</organism>
<proteinExistence type="predicted"/>
<evidence type="ECO:0000313" key="3">
    <source>
        <dbReference type="EMBL" id="CAK9050255.1"/>
    </source>
</evidence>
<gene>
    <name evidence="3" type="ORF">CCMP2556_LOCUS25629</name>
</gene>
<feature type="region of interest" description="Disordered" evidence="1">
    <location>
        <begin position="162"/>
        <end position="185"/>
    </location>
</feature>
<feature type="signal peptide" evidence="2">
    <location>
        <begin position="1"/>
        <end position="19"/>
    </location>
</feature>
<name>A0ABP0MJF1_9DINO</name>
<keyword evidence="2" id="KW-0732">Signal</keyword>
<feature type="chain" id="PRO_5046570252" evidence="2">
    <location>
        <begin position="20"/>
        <end position="185"/>
    </location>
</feature>
<accession>A0ABP0MJF1</accession>
<evidence type="ECO:0000256" key="2">
    <source>
        <dbReference type="SAM" id="SignalP"/>
    </source>
</evidence>
<feature type="compositionally biased region" description="Pro residues" evidence="1">
    <location>
        <begin position="165"/>
        <end position="178"/>
    </location>
</feature>
<sequence length="185" mass="20492">MVFLLKSIALLAQFSLSWSLAPGDCAFVGIYGEKKDFAILLMEDADGEQISLTDGNFKDKDFESSQRARAQDHVKDAVKGTVLRKSDFQTDNGWSFVAPLALTVYKGSPSSPTPLCGVSLDGKADKVMVRRLHDQVAALNLGETGTQHLMNWLEMMEFANSRVLPQPPQPPQPPPRPQPPRRQRQ</sequence>
<evidence type="ECO:0000256" key="1">
    <source>
        <dbReference type="SAM" id="MobiDB-lite"/>
    </source>
</evidence>
<protein>
    <submittedName>
        <fullName evidence="3">Uncharacterized protein</fullName>
    </submittedName>
</protein>
<keyword evidence="4" id="KW-1185">Reference proteome</keyword>
<dbReference type="EMBL" id="CAXAMN010017335">
    <property type="protein sequence ID" value="CAK9050255.1"/>
    <property type="molecule type" value="Genomic_DNA"/>
</dbReference>
<comment type="caution">
    <text evidence="3">The sequence shown here is derived from an EMBL/GenBank/DDBJ whole genome shotgun (WGS) entry which is preliminary data.</text>
</comment>